<dbReference type="STRING" id="31965.AWH51_07720"/>
<evidence type="ECO:0000313" key="2">
    <source>
        <dbReference type="EMBL" id="KZC95513.1"/>
    </source>
</evidence>
<evidence type="ECO:0000259" key="1">
    <source>
        <dbReference type="Pfam" id="PF00535"/>
    </source>
</evidence>
<dbReference type="InterPro" id="IPR029044">
    <property type="entry name" value="Nucleotide-diphossugar_trans"/>
</dbReference>
<name>A0A154V2A5_9MICO</name>
<dbReference type="Proteomes" id="UP000076218">
    <property type="component" value="Unassembled WGS sequence"/>
</dbReference>
<dbReference type="SUPFAM" id="SSF53448">
    <property type="entry name" value="Nucleotide-diphospho-sugar transferases"/>
    <property type="match status" value="1"/>
</dbReference>
<dbReference type="EMBL" id="LQXA01000023">
    <property type="protein sequence ID" value="KZC95513.1"/>
    <property type="molecule type" value="Genomic_DNA"/>
</dbReference>
<comment type="caution">
    <text evidence="2">The sequence shown here is derived from an EMBL/GenBank/DDBJ whole genome shotgun (WGS) entry which is preliminary data.</text>
</comment>
<dbReference type="PANTHER" id="PTHR10859">
    <property type="entry name" value="GLYCOSYL TRANSFERASE"/>
    <property type="match status" value="1"/>
</dbReference>
<protein>
    <recommendedName>
        <fullName evidence="1">Glycosyltransferase 2-like domain-containing protein</fullName>
    </recommendedName>
</protein>
<sequence>MSSTTSKLEPSDEYLVRFLSDGEYRREAFAVADRLVDEDVTDEGTVLAWTHGDGILAELVTHLAASRRVVRSLAEPVSVGIVFAVWKEARRLQPRTERNPAGEDALRAKVAELEWLFRDAPVSWRLYIVDDECPEGSLEVARAIVEEDGLESVELLRLRDALPAAEPPLSKLAAADLSVKGGALLLGLRRASARGHDYVMFTDCDNSNNLGQIGLLLEPFLTGGVRAAIGDRRSTRVSHWQDSRDSESTANYVLKRVRQLLAFDLILRDVTCPFKMFDRACLAAMLEELDVFDFCVDYDMLGYLQHEGTPLAVVPIVSLDSETETTWVPLGNASVWWQKLRGFVHVVEKYGLPHDREAADLVRRHLTSQEAVAAVLRAGEQGVVLGGRPISPAEQLQMDLGEVEEWLCAVLSE</sequence>
<gene>
    <name evidence="2" type="ORF">AWH51_07720</name>
</gene>
<evidence type="ECO:0000313" key="3">
    <source>
        <dbReference type="Proteomes" id="UP000076218"/>
    </source>
</evidence>
<reference evidence="2 3" key="1">
    <citation type="submission" date="2016-01" db="EMBL/GenBank/DDBJ databases">
        <title>Draft genome sequence of Clavibacter michiganensis subsp. tessellarius DOAB 609.</title>
        <authorList>
            <person name="Tambong J.T."/>
        </authorList>
    </citation>
    <scope>NUCLEOTIDE SEQUENCE [LARGE SCALE GENOMIC DNA]</scope>
    <source>
        <strain evidence="2 3">DOAB 609</strain>
    </source>
</reference>
<dbReference type="RefSeq" id="WP_063071161.1">
    <property type="nucleotide sequence ID" value="NZ_LQXA01000023.1"/>
</dbReference>
<dbReference type="PANTHER" id="PTHR10859:SF91">
    <property type="entry name" value="DOLICHYL-PHOSPHATE BETA-GLUCOSYLTRANSFERASE"/>
    <property type="match status" value="1"/>
</dbReference>
<feature type="domain" description="Glycosyltransferase 2-like" evidence="1">
    <location>
        <begin position="180"/>
        <end position="282"/>
    </location>
</feature>
<accession>A0A154V2A5</accession>
<organism evidence="2 3">
    <name type="scientific">Clavibacter tessellarius</name>
    <dbReference type="NCBI Taxonomy" id="31965"/>
    <lineage>
        <taxon>Bacteria</taxon>
        <taxon>Bacillati</taxon>
        <taxon>Actinomycetota</taxon>
        <taxon>Actinomycetes</taxon>
        <taxon>Micrococcales</taxon>
        <taxon>Microbacteriaceae</taxon>
        <taxon>Clavibacter</taxon>
    </lineage>
</organism>
<dbReference type="GO" id="GO:0006487">
    <property type="term" value="P:protein N-linked glycosylation"/>
    <property type="evidence" value="ECO:0007669"/>
    <property type="project" value="TreeGrafter"/>
</dbReference>
<dbReference type="AlphaFoldDB" id="A0A154V2A5"/>
<dbReference type="Gene3D" id="3.90.550.10">
    <property type="entry name" value="Spore Coat Polysaccharide Biosynthesis Protein SpsA, Chain A"/>
    <property type="match status" value="1"/>
</dbReference>
<dbReference type="Pfam" id="PF00535">
    <property type="entry name" value="Glycos_transf_2"/>
    <property type="match status" value="1"/>
</dbReference>
<dbReference type="InterPro" id="IPR001173">
    <property type="entry name" value="Glyco_trans_2-like"/>
</dbReference>
<proteinExistence type="predicted"/>